<dbReference type="GO" id="GO:0008270">
    <property type="term" value="F:zinc ion binding"/>
    <property type="evidence" value="ECO:0007669"/>
    <property type="project" value="UniProtKB-KW"/>
</dbReference>
<reference evidence="6" key="2">
    <citation type="submission" date="2025-09" db="UniProtKB">
        <authorList>
            <consortium name="Ensembl"/>
        </authorList>
    </citation>
    <scope>IDENTIFICATION</scope>
</reference>
<dbReference type="InterPro" id="IPR051435">
    <property type="entry name" value="RING_finger_E3_ubiq-ligases"/>
</dbReference>
<keyword evidence="3" id="KW-0862">Zinc</keyword>
<sequence length="134" mass="15732">MVLYEDNECSVCYLPYSRHERVPRVLYCEHTFCGPCLEQLAQPKDGLLSVCCPLCRRITCVTGEHGLQATLWVNSDLWEQISENKEEEMPKLRLPTFLKKFSLTKQQQQETVLPTSNEMKSWRRLSAEEMVYRN</sequence>
<evidence type="ECO:0000313" key="7">
    <source>
        <dbReference type="Proteomes" id="UP000261540"/>
    </source>
</evidence>
<accession>A0A3B3T9T0</accession>
<dbReference type="PROSITE" id="PS00518">
    <property type="entry name" value="ZF_RING_1"/>
    <property type="match status" value="1"/>
</dbReference>
<organism evidence="6 7">
    <name type="scientific">Paramormyrops kingsleyae</name>
    <dbReference type="NCBI Taxonomy" id="1676925"/>
    <lineage>
        <taxon>Eukaryota</taxon>
        <taxon>Metazoa</taxon>
        <taxon>Chordata</taxon>
        <taxon>Craniata</taxon>
        <taxon>Vertebrata</taxon>
        <taxon>Euteleostomi</taxon>
        <taxon>Actinopterygii</taxon>
        <taxon>Neopterygii</taxon>
        <taxon>Teleostei</taxon>
        <taxon>Osteoglossocephala</taxon>
        <taxon>Osteoglossomorpha</taxon>
        <taxon>Osteoglossiformes</taxon>
        <taxon>Mormyridae</taxon>
        <taxon>Paramormyrops</taxon>
    </lineage>
</organism>
<dbReference type="STRING" id="1676925.ENSPKIP00000040002"/>
<dbReference type="SMART" id="SM00184">
    <property type="entry name" value="RING"/>
    <property type="match status" value="1"/>
</dbReference>
<evidence type="ECO:0000313" key="6">
    <source>
        <dbReference type="Ensembl" id="ENSPKIP00000040002.1"/>
    </source>
</evidence>
<dbReference type="Gene3D" id="3.30.40.10">
    <property type="entry name" value="Zinc/RING finger domain, C3HC4 (zinc finger)"/>
    <property type="match status" value="1"/>
</dbReference>
<dbReference type="Pfam" id="PF14634">
    <property type="entry name" value="zf-RING_5"/>
    <property type="match status" value="1"/>
</dbReference>
<protein>
    <submittedName>
        <fullName evidence="6">Im:7152348</fullName>
    </submittedName>
</protein>
<dbReference type="GeneTree" id="ENSGT00730000112922"/>
<feature type="domain" description="RING-type" evidence="5">
    <location>
        <begin position="9"/>
        <end position="56"/>
    </location>
</feature>
<dbReference type="PANTHER" id="PTHR22791">
    <property type="entry name" value="RING-TYPE DOMAIN-CONTAINING PROTEIN"/>
    <property type="match status" value="1"/>
</dbReference>
<dbReference type="SUPFAM" id="SSF57850">
    <property type="entry name" value="RING/U-box"/>
    <property type="match status" value="1"/>
</dbReference>
<dbReference type="InterPro" id="IPR013083">
    <property type="entry name" value="Znf_RING/FYVE/PHD"/>
</dbReference>
<dbReference type="Proteomes" id="UP000261540">
    <property type="component" value="Unplaced"/>
</dbReference>
<dbReference type="PROSITE" id="PS50089">
    <property type="entry name" value="ZF_RING_2"/>
    <property type="match status" value="1"/>
</dbReference>
<keyword evidence="1" id="KW-0479">Metal-binding</keyword>
<evidence type="ECO:0000256" key="1">
    <source>
        <dbReference type="ARBA" id="ARBA00022723"/>
    </source>
</evidence>
<keyword evidence="2 4" id="KW-0863">Zinc-finger</keyword>
<reference evidence="6" key="1">
    <citation type="submission" date="2025-08" db="UniProtKB">
        <authorList>
            <consortium name="Ensembl"/>
        </authorList>
    </citation>
    <scope>IDENTIFICATION</scope>
</reference>
<evidence type="ECO:0000259" key="5">
    <source>
        <dbReference type="PROSITE" id="PS50089"/>
    </source>
</evidence>
<dbReference type="InterPro" id="IPR017907">
    <property type="entry name" value="Znf_RING_CS"/>
</dbReference>
<evidence type="ECO:0000256" key="2">
    <source>
        <dbReference type="ARBA" id="ARBA00022771"/>
    </source>
</evidence>
<name>A0A3B3T9T0_9TELE</name>
<evidence type="ECO:0000256" key="3">
    <source>
        <dbReference type="ARBA" id="ARBA00022833"/>
    </source>
</evidence>
<proteinExistence type="predicted"/>
<dbReference type="AlphaFoldDB" id="A0A3B3T9T0"/>
<dbReference type="InterPro" id="IPR001841">
    <property type="entry name" value="Znf_RING"/>
</dbReference>
<dbReference type="GO" id="GO:0016567">
    <property type="term" value="P:protein ubiquitination"/>
    <property type="evidence" value="ECO:0007669"/>
    <property type="project" value="TreeGrafter"/>
</dbReference>
<evidence type="ECO:0000256" key="4">
    <source>
        <dbReference type="PROSITE-ProRule" id="PRU00175"/>
    </source>
</evidence>
<dbReference type="Ensembl" id="ENSPKIT00000021016.1">
    <property type="protein sequence ID" value="ENSPKIP00000040002.1"/>
    <property type="gene ID" value="ENSPKIG00000017139.1"/>
</dbReference>
<keyword evidence="7" id="KW-1185">Reference proteome</keyword>
<dbReference type="PANTHER" id="PTHR22791:SF31">
    <property type="entry name" value="IM:7152348"/>
    <property type="match status" value="1"/>
</dbReference>
<dbReference type="GO" id="GO:0061630">
    <property type="term" value="F:ubiquitin protein ligase activity"/>
    <property type="evidence" value="ECO:0007669"/>
    <property type="project" value="TreeGrafter"/>
</dbReference>